<reference evidence="10" key="1">
    <citation type="submission" date="2019-03" db="EMBL/GenBank/DDBJ databases">
        <title>Complete genome of Methylacidiphilum kamchatkense Kam1.</title>
        <authorList>
            <person name="Kruse T."/>
            <person name="Murarilal Ratnadevi C."/>
            <person name="Erikstad H.-A."/>
            <person name="Birkeland N.-K."/>
        </authorList>
    </citation>
    <scope>NUCLEOTIDE SEQUENCE [LARGE SCALE GENOMIC DNA]</scope>
    <source>
        <strain evidence="10">kam1</strain>
    </source>
</reference>
<keyword evidence="1 5" id="KW-0963">Cytoplasm</keyword>
<comment type="function">
    <text evidence="5">Bidirectionally degrades single-stranded DNA into large acid-insoluble oligonucleotides, which are then degraded further into small acid-soluble oligonucleotides.</text>
</comment>
<sequence length="450" mass="51140">MKETELDLWQSDVARQNALYDGFSAPWTVGELTKKIRFLLEGQIGEVWVLGEISNFRIPSSGHCYFTLKDETAVINAVFFRSDAQKLTFELKDGLSVVVRGLLTVYETKGQYQLRVLEAKKKGAGSLLEKFEELKRKLSQEGLFDLSRKKKLPLFPEKIGIITSLKGAVIQDFSRILQRRAPGIRIYVRDVRVQGNGAAVEIARAIDEFSVAREVDILVLARGGGSLEDLWAFNEEQVARALFRCMIPTVSAVGHETDFTIADFVADVRAPTPSAAAEIVSRDWEEWRQELEHLRQRIYRFSLQFIEIWKERLEKIRNSSSLAEPSRYVGLLRQNVDMLEQSLEKSAMMAVERMRTKHTQLRLRLQSYDPLQHIRSLAEALKLWAARLESVSPQVVLDRGYAMAFDQQGQLLKDAGNVVSGEKVIVVLSKGKLLGIVEKTVRNNQEDFPL</sequence>
<evidence type="ECO:0000259" key="8">
    <source>
        <dbReference type="Pfam" id="PF13742"/>
    </source>
</evidence>
<dbReference type="AlphaFoldDB" id="A0A516TLK4"/>
<comment type="similarity">
    <text evidence="5 6">Belongs to the XseA family.</text>
</comment>
<feature type="domain" description="Exonuclease VII large subunit C-terminal" evidence="7">
    <location>
        <begin position="143"/>
        <end position="433"/>
    </location>
</feature>
<proteinExistence type="inferred from homology"/>
<gene>
    <name evidence="5" type="primary">xseA</name>
    <name evidence="9" type="ORF">kam1_864</name>
</gene>
<evidence type="ECO:0000256" key="6">
    <source>
        <dbReference type="RuleBase" id="RU004355"/>
    </source>
</evidence>
<dbReference type="PANTHER" id="PTHR30008:SF0">
    <property type="entry name" value="EXODEOXYRIBONUCLEASE 7 LARGE SUBUNIT"/>
    <property type="match status" value="1"/>
</dbReference>
<dbReference type="InterPro" id="IPR020579">
    <property type="entry name" value="Exonuc_VII_lsu_C"/>
</dbReference>
<keyword evidence="3 5" id="KW-0378">Hydrolase</keyword>
<dbReference type="NCBIfam" id="TIGR00237">
    <property type="entry name" value="xseA"/>
    <property type="match status" value="1"/>
</dbReference>
<evidence type="ECO:0000256" key="4">
    <source>
        <dbReference type="ARBA" id="ARBA00022839"/>
    </source>
</evidence>
<comment type="subunit">
    <text evidence="5">Heterooligomer composed of large and small subunits.</text>
</comment>
<keyword evidence="2 5" id="KW-0540">Nuclease</keyword>
<dbReference type="PANTHER" id="PTHR30008">
    <property type="entry name" value="EXODEOXYRIBONUCLEASE 7 LARGE SUBUNIT"/>
    <property type="match status" value="1"/>
</dbReference>
<comment type="subcellular location">
    <subcellularLocation>
        <location evidence="5 6">Cytoplasm</location>
    </subcellularLocation>
</comment>
<dbReference type="InterPro" id="IPR025824">
    <property type="entry name" value="OB-fold_nuc-bd_dom"/>
</dbReference>
<dbReference type="Pfam" id="PF02601">
    <property type="entry name" value="Exonuc_VII_L"/>
    <property type="match status" value="1"/>
</dbReference>
<evidence type="ECO:0000259" key="7">
    <source>
        <dbReference type="Pfam" id="PF02601"/>
    </source>
</evidence>
<name>A0A516TLK4_9BACT</name>
<feature type="domain" description="OB-fold nucleic acid binding" evidence="8">
    <location>
        <begin position="27"/>
        <end position="118"/>
    </location>
</feature>
<evidence type="ECO:0000256" key="1">
    <source>
        <dbReference type="ARBA" id="ARBA00022490"/>
    </source>
</evidence>
<evidence type="ECO:0000313" key="9">
    <source>
        <dbReference type="EMBL" id="QDQ42106.1"/>
    </source>
</evidence>
<organism evidence="9 10">
    <name type="scientific">Methylacidiphilum kamchatkense Kam1</name>
    <dbReference type="NCBI Taxonomy" id="1202785"/>
    <lineage>
        <taxon>Bacteria</taxon>
        <taxon>Pseudomonadati</taxon>
        <taxon>Verrucomicrobiota</taxon>
        <taxon>Methylacidiphilae</taxon>
        <taxon>Methylacidiphilales</taxon>
        <taxon>Methylacidiphilaceae</taxon>
        <taxon>Methylacidiphilum (ex Ratnadevi et al. 2023)</taxon>
    </lineage>
</organism>
<accession>A0A516TLK4</accession>
<dbReference type="EMBL" id="CP037899">
    <property type="protein sequence ID" value="QDQ42106.1"/>
    <property type="molecule type" value="Genomic_DNA"/>
</dbReference>
<dbReference type="InterPro" id="IPR003753">
    <property type="entry name" value="Exonuc_VII_L"/>
</dbReference>
<dbReference type="Pfam" id="PF13742">
    <property type="entry name" value="tRNA_anti_2"/>
    <property type="match status" value="1"/>
</dbReference>
<dbReference type="RefSeq" id="WP_143958268.1">
    <property type="nucleotide sequence ID" value="NZ_CP037899.1"/>
</dbReference>
<evidence type="ECO:0000256" key="3">
    <source>
        <dbReference type="ARBA" id="ARBA00022801"/>
    </source>
</evidence>
<evidence type="ECO:0000256" key="2">
    <source>
        <dbReference type="ARBA" id="ARBA00022722"/>
    </source>
</evidence>
<dbReference type="GO" id="GO:0003676">
    <property type="term" value="F:nucleic acid binding"/>
    <property type="evidence" value="ECO:0007669"/>
    <property type="project" value="InterPro"/>
</dbReference>
<evidence type="ECO:0000256" key="5">
    <source>
        <dbReference type="HAMAP-Rule" id="MF_00378"/>
    </source>
</evidence>
<dbReference type="GO" id="GO:0005737">
    <property type="term" value="C:cytoplasm"/>
    <property type="evidence" value="ECO:0007669"/>
    <property type="project" value="UniProtKB-SubCell"/>
</dbReference>
<comment type="catalytic activity">
    <reaction evidence="5 6">
        <text>Exonucleolytic cleavage in either 5'- to 3'- or 3'- to 5'-direction to yield nucleoside 5'-phosphates.</text>
        <dbReference type="EC" id="3.1.11.6"/>
    </reaction>
</comment>
<dbReference type="KEGG" id="mkc:kam1_864"/>
<dbReference type="InterPro" id="IPR012340">
    <property type="entry name" value="NA-bd_OB-fold"/>
</dbReference>
<dbReference type="EC" id="3.1.11.6" evidence="5"/>
<protein>
    <recommendedName>
        <fullName evidence="5">Exodeoxyribonuclease 7 large subunit</fullName>
        <ecNumber evidence="5">3.1.11.6</ecNumber>
    </recommendedName>
    <alternativeName>
        <fullName evidence="5">Exodeoxyribonuclease VII large subunit</fullName>
        <shortName evidence="5">Exonuclease VII large subunit</shortName>
    </alternativeName>
</protein>
<dbReference type="GO" id="GO:0008855">
    <property type="term" value="F:exodeoxyribonuclease VII activity"/>
    <property type="evidence" value="ECO:0007669"/>
    <property type="project" value="UniProtKB-UniRule"/>
</dbReference>
<dbReference type="Proteomes" id="UP000315925">
    <property type="component" value="Chromosome"/>
</dbReference>
<dbReference type="SUPFAM" id="SSF50249">
    <property type="entry name" value="Nucleic acid-binding proteins"/>
    <property type="match status" value="1"/>
</dbReference>
<keyword evidence="4 5" id="KW-0269">Exonuclease</keyword>
<evidence type="ECO:0000313" key="10">
    <source>
        <dbReference type="Proteomes" id="UP000315925"/>
    </source>
</evidence>
<dbReference type="GO" id="GO:0009318">
    <property type="term" value="C:exodeoxyribonuclease VII complex"/>
    <property type="evidence" value="ECO:0007669"/>
    <property type="project" value="UniProtKB-UniRule"/>
</dbReference>
<dbReference type="HAMAP" id="MF_00378">
    <property type="entry name" value="Exonuc_7_L"/>
    <property type="match status" value="1"/>
</dbReference>
<dbReference type="GO" id="GO:0006308">
    <property type="term" value="P:DNA catabolic process"/>
    <property type="evidence" value="ECO:0007669"/>
    <property type="project" value="UniProtKB-UniRule"/>
</dbReference>
<dbReference type="CDD" id="cd04489">
    <property type="entry name" value="ExoVII_LU_OBF"/>
    <property type="match status" value="1"/>
</dbReference>